<comment type="cofactor">
    <cofactor evidence="1 19">
        <name>Mg(2+)</name>
        <dbReference type="ChEBI" id="CHEBI:18420"/>
    </cofactor>
</comment>
<keyword evidence="7 19" id="KW-1003">Cell membrane</keyword>
<comment type="function">
    <text evidence="14 19">Joins adenosylcobinamide-GDP and alpha-ribazole to generate adenosylcobalamin (Ado-cobalamin). Also synthesizes adenosylcobalamin 5'-phosphate from adenosylcobinamide-GDP and alpha-ribazole 5'-phosphate.</text>
</comment>
<keyword evidence="8 19" id="KW-0169">Cobalamin biosynthesis</keyword>
<comment type="pathway">
    <text evidence="3 19">Cofactor biosynthesis; adenosylcobalamin biosynthesis; adenosylcobalamin from cob(II)yrinate a,c-diamide: step 7/7.</text>
</comment>
<comment type="caution">
    <text evidence="20">The sequence shown here is derived from an EMBL/GenBank/DDBJ whole genome shotgun (WGS) entry which is preliminary data.</text>
</comment>
<sequence>MQWVIQAYDALAFLSRLTPPRRAAGAAALTACVPFFPLAGLLLGLVFTLPPWLLLTSLAPAADATTLPLLTAAWCWLAAEIWATRGLHWDGLADLGDATGSGAHGQRFWDVLRDSRLGAFGALHLLLAYSGMWVLLAWQLGQGHWAALVLAPAWGRAAALWLAAMTPAREVQSLGGLARAGVTLRLAWSFACAGLALLCGLAATFALPFWRVPCAVLGQALLLARLSAVARREGGLSGDFLGAAILWSQLWFLLLTV</sequence>
<evidence type="ECO:0000313" key="21">
    <source>
        <dbReference type="Proteomes" id="UP000292919"/>
    </source>
</evidence>
<evidence type="ECO:0000256" key="14">
    <source>
        <dbReference type="ARBA" id="ARBA00025228"/>
    </source>
</evidence>
<dbReference type="GO" id="GO:0009236">
    <property type="term" value="P:cobalamin biosynthetic process"/>
    <property type="evidence" value="ECO:0007669"/>
    <property type="project" value="UniProtKB-UniRule"/>
</dbReference>
<evidence type="ECO:0000256" key="4">
    <source>
        <dbReference type="ARBA" id="ARBA00010561"/>
    </source>
</evidence>
<reference evidence="20 21" key="1">
    <citation type="submission" date="2018-12" db="EMBL/GenBank/DDBJ databases">
        <title>First genome draft of Desulfovibrio legallis sp. nov.</title>
        <authorList>
            <person name="Ben Dhia O."/>
            <person name="Najjari A."/>
            <person name="Ferjani R."/>
            <person name="Fhoula I."/>
            <person name="Fardeau M.-L."/>
            <person name="Boudabbous A."/>
            <person name="Ouzari H.I."/>
        </authorList>
    </citation>
    <scope>NUCLEOTIDE SEQUENCE [LARGE SCALE GENOMIC DNA]</scope>
    <source>
        <strain evidence="20 21">H1T</strain>
    </source>
</reference>
<evidence type="ECO:0000256" key="11">
    <source>
        <dbReference type="ARBA" id="ARBA00022842"/>
    </source>
</evidence>
<dbReference type="PANTHER" id="PTHR34148:SF1">
    <property type="entry name" value="ADENOSYLCOBINAMIDE-GDP RIBAZOLETRANSFERASE"/>
    <property type="match status" value="1"/>
</dbReference>
<dbReference type="Pfam" id="PF02654">
    <property type="entry name" value="CobS"/>
    <property type="match status" value="1"/>
</dbReference>
<dbReference type="UniPathway" id="UPA00148">
    <property type="reaction ID" value="UER00238"/>
</dbReference>
<organism evidence="20 21">
    <name type="scientific">Desulfovibrio legallii</name>
    <dbReference type="NCBI Taxonomy" id="571438"/>
    <lineage>
        <taxon>Bacteria</taxon>
        <taxon>Pseudomonadati</taxon>
        <taxon>Thermodesulfobacteriota</taxon>
        <taxon>Desulfovibrionia</taxon>
        <taxon>Desulfovibrionales</taxon>
        <taxon>Desulfovibrionaceae</taxon>
        <taxon>Desulfovibrio</taxon>
    </lineage>
</organism>
<dbReference type="RefSeq" id="WP_118230851.1">
    <property type="nucleotide sequence ID" value="NZ_JAQDZC010000041.1"/>
</dbReference>
<feature type="transmembrane region" description="Helical" evidence="19">
    <location>
        <begin position="52"/>
        <end position="77"/>
    </location>
</feature>
<evidence type="ECO:0000256" key="9">
    <source>
        <dbReference type="ARBA" id="ARBA00022679"/>
    </source>
</evidence>
<comment type="subcellular location">
    <subcellularLocation>
        <location evidence="2 19">Cell membrane</location>
        <topology evidence="2 19">Multi-pass membrane protein</topology>
    </subcellularLocation>
</comment>
<feature type="transmembrane region" description="Helical" evidence="19">
    <location>
        <begin position="117"/>
        <end position="138"/>
    </location>
</feature>
<comment type="catalytic activity">
    <reaction evidence="17 19">
        <text>alpha-ribazole + adenosylcob(III)inamide-GDP = adenosylcob(III)alamin + GMP + H(+)</text>
        <dbReference type="Rhea" id="RHEA:16049"/>
        <dbReference type="ChEBI" id="CHEBI:10329"/>
        <dbReference type="ChEBI" id="CHEBI:15378"/>
        <dbReference type="ChEBI" id="CHEBI:18408"/>
        <dbReference type="ChEBI" id="CHEBI:58115"/>
        <dbReference type="ChEBI" id="CHEBI:60487"/>
        <dbReference type="EC" id="2.7.8.26"/>
    </reaction>
</comment>
<keyword evidence="13 19" id="KW-0472">Membrane</keyword>
<evidence type="ECO:0000256" key="18">
    <source>
        <dbReference type="ARBA" id="ARBA00049504"/>
    </source>
</evidence>
<evidence type="ECO:0000256" key="5">
    <source>
        <dbReference type="ARBA" id="ARBA00013200"/>
    </source>
</evidence>
<name>A0A6H3F8Y4_9BACT</name>
<dbReference type="GO" id="GO:0005886">
    <property type="term" value="C:plasma membrane"/>
    <property type="evidence" value="ECO:0007669"/>
    <property type="project" value="UniProtKB-SubCell"/>
</dbReference>
<evidence type="ECO:0000256" key="2">
    <source>
        <dbReference type="ARBA" id="ARBA00004651"/>
    </source>
</evidence>
<proteinExistence type="inferred from homology"/>
<dbReference type="AlphaFoldDB" id="A0A6H3F8Y4"/>
<evidence type="ECO:0000256" key="19">
    <source>
        <dbReference type="HAMAP-Rule" id="MF_00719"/>
    </source>
</evidence>
<dbReference type="EC" id="2.7.8.26" evidence="5 19"/>
<dbReference type="PANTHER" id="PTHR34148">
    <property type="entry name" value="ADENOSYLCOBINAMIDE-GDP RIBAZOLETRANSFERASE"/>
    <property type="match status" value="1"/>
</dbReference>
<evidence type="ECO:0000256" key="16">
    <source>
        <dbReference type="ARBA" id="ARBA00032853"/>
    </source>
</evidence>
<evidence type="ECO:0000256" key="7">
    <source>
        <dbReference type="ARBA" id="ARBA00022475"/>
    </source>
</evidence>
<evidence type="ECO:0000256" key="8">
    <source>
        <dbReference type="ARBA" id="ARBA00022573"/>
    </source>
</evidence>
<dbReference type="EMBL" id="SIXC01000015">
    <property type="protein sequence ID" value="TBH78467.1"/>
    <property type="molecule type" value="Genomic_DNA"/>
</dbReference>
<keyword evidence="11 19" id="KW-0460">Magnesium</keyword>
<accession>A0A6H3F8Y4</accession>
<feature type="transmembrane region" description="Helical" evidence="19">
    <location>
        <begin position="144"/>
        <end position="165"/>
    </location>
</feature>
<feature type="transmembrane region" description="Helical" evidence="19">
    <location>
        <begin position="23"/>
        <end position="46"/>
    </location>
</feature>
<evidence type="ECO:0000256" key="3">
    <source>
        <dbReference type="ARBA" id="ARBA00004663"/>
    </source>
</evidence>
<feature type="transmembrane region" description="Helical" evidence="19">
    <location>
        <begin position="186"/>
        <end position="203"/>
    </location>
</feature>
<evidence type="ECO:0000256" key="12">
    <source>
        <dbReference type="ARBA" id="ARBA00022989"/>
    </source>
</evidence>
<keyword evidence="10 19" id="KW-0812">Transmembrane</keyword>
<evidence type="ECO:0000256" key="17">
    <source>
        <dbReference type="ARBA" id="ARBA00048623"/>
    </source>
</evidence>
<gene>
    <name evidence="19" type="primary">cobS</name>
    <name evidence="20" type="ORF">EB812_10625</name>
</gene>
<protein>
    <recommendedName>
        <fullName evidence="6 19">Adenosylcobinamide-GDP ribazoletransferase</fullName>
        <ecNumber evidence="5 19">2.7.8.26</ecNumber>
    </recommendedName>
    <alternativeName>
        <fullName evidence="16 19">Cobalamin synthase</fullName>
    </alternativeName>
    <alternativeName>
        <fullName evidence="15 19">Cobalamin-5'-phosphate synthase</fullName>
    </alternativeName>
</protein>
<evidence type="ECO:0000256" key="1">
    <source>
        <dbReference type="ARBA" id="ARBA00001946"/>
    </source>
</evidence>
<dbReference type="GO" id="GO:0008818">
    <property type="term" value="F:cobalamin 5'-phosphate synthase activity"/>
    <property type="evidence" value="ECO:0007669"/>
    <property type="project" value="UniProtKB-UniRule"/>
</dbReference>
<evidence type="ECO:0000256" key="13">
    <source>
        <dbReference type="ARBA" id="ARBA00023136"/>
    </source>
</evidence>
<dbReference type="InterPro" id="IPR003805">
    <property type="entry name" value="CobS"/>
</dbReference>
<evidence type="ECO:0000256" key="10">
    <source>
        <dbReference type="ARBA" id="ARBA00022692"/>
    </source>
</evidence>
<comment type="similarity">
    <text evidence="4 19">Belongs to the CobS family.</text>
</comment>
<comment type="catalytic activity">
    <reaction evidence="18 19">
        <text>alpha-ribazole 5'-phosphate + adenosylcob(III)inamide-GDP = adenosylcob(III)alamin 5'-phosphate + GMP + H(+)</text>
        <dbReference type="Rhea" id="RHEA:23560"/>
        <dbReference type="ChEBI" id="CHEBI:15378"/>
        <dbReference type="ChEBI" id="CHEBI:57918"/>
        <dbReference type="ChEBI" id="CHEBI:58115"/>
        <dbReference type="ChEBI" id="CHEBI:60487"/>
        <dbReference type="ChEBI" id="CHEBI:60493"/>
        <dbReference type="EC" id="2.7.8.26"/>
    </reaction>
</comment>
<evidence type="ECO:0000256" key="15">
    <source>
        <dbReference type="ARBA" id="ARBA00032605"/>
    </source>
</evidence>
<dbReference type="GO" id="GO:0051073">
    <property type="term" value="F:adenosylcobinamide-GDP ribazoletransferase activity"/>
    <property type="evidence" value="ECO:0007669"/>
    <property type="project" value="UniProtKB-UniRule"/>
</dbReference>
<evidence type="ECO:0000256" key="6">
    <source>
        <dbReference type="ARBA" id="ARBA00015850"/>
    </source>
</evidence>
<dbReference type="Proteomes" id="UP000292919">
    <property type="component" value="Unassembled WGS sequence"/>
</dbReference>
<keyword evidence="12 19" id="KW-1133">Transmembrane helix</keyword>
<keyword evidence="9 19" id="KW-0808">Transferase</keyword>
<dbReference type="HAMAP" id="MF_00719">
    <property type="entry name" value="CobS"/>
    <property type="match status" value="1"/>
</dbReference>
<keyword evidence="21" id="KW-1185">Reference proteome</keyword>
<evidence type="ECO:0000313" key="20">
    <source>
        <dbReference type="EMBL" id="TBH78467.1"/>
    </source>
</evidence>